<proteinExistence type="predicted"/>
<dbReference type="EMBL" id="VSRR010031572">
    <property type="protein sequence ID" value="MPC70708.1"/>
    <property type="molecule type" value="Genomic_DNA"/>
</dbReference>
<keyword evidence="2" id="KW-1185">Reference proteome</keyword>
<accession>A0A5B7HPU5</accession>
<dbReference type="Proteomes" id="UP000324222">
    <property type="component" value="Unassembled WGS sequence"/>
</dbReference>
<comment type="caution">
    <text evidence="1">The sequence shown here is derived from an EMBL/GenBank/DDBJ whole genome shotgun (WGS) entry which is preliminary data.</text>
</comment>
<name>A0A5B7HPU5_PORTR</name>
<organism evidence="1 2">
    <name type="scientific">Portunus trituberculatus</name>
    <name type="common">Swimming crab</name>
    <name type="synonym">Neptunus trituberculatus</name>
    <dbReference type="NCBI Taxonomy" id="210409"/>
    <lineage>
        <taxon>Eukaryota</taxon>
        <taxon>Metazoa</taxon>
        <taxon>Ecdysozoa</taxon>
        <taxon>Arthropoda</taxon>
        <taxon>Crustacea</taxon>
        <taxon>Multicrustacea</taxon>
        <taxon>Malacostraca</taxon>
        <taxon>Eumalacostraca</taxon>
        <taxon>Eucarida</taxon>
        <taxon>Decapoda</taxon>
        <taxon>Pleocyemata</taxon>
        <taxon>Brachyura</taxon>
        <taxon>Eubrachyura</taxon>
        <taxon>Portunoidea</taxon>
        <taxon>Portunidae</taxon>
        <taxon>Portuninae</taxon>
        <taxon>Portunus</taxon>
    </lineage>
</organism>
<protein>
    <submittedName>
        <fullName evidence="1">Uncharacterized protein</fullName>
    </submittedName>
</protein>
<evidence type="ECO:0000313" key="1">
    <source>
        <dbReference type="EMBL" id="MPC70708.1"/>
    </source>
</evidence>
<evidence type="ECO:0000313" key="2">
    <source>
        <dbReference type="Proteomes" id="UP000324222"/>
    </source>
</evidence>
<gene>
    <name evidence="1" type="ORF">E2C01_064962</name>
</gene>
<sequence length="103" mass="11703">MHAYWHCFSEVECDVIFSSLGKEIIKDSLLWSGIVETECNGTDIHMYQPFVCVPKNVISEDKAAEGNATCRDKHGKWSRCAMERSLVTIAKQVCTLVFNFELI</sequence>
<reference evidence="1 2" key="1">
    <citation type="submission" date="2019-05" db="EMBL/GenBank/DDBJ databases">
        <title>Another draft genome of Portunus trituberculatus and its Hox gene families provides insights of decapod evolution.</title>
        <authorList>
            <person name="Jeong J.-H."/>
            <person name="Song I."/>
            <person name="Kim S."/>
            <person name="Choi T."/>
            <person name="Kim D."/>
            <person name="Ryu S."/>
            <person name="Kim W."/>
        </authorList>
    </citation>
    <scope>NUCLEOTIDE SEQUENCE [LARGE SCALE GENOMIC DNA]</scope>
    <source>
        <tissue evidence="1">Muscle</tissue>
    </source>
</reference>
<dbReference type="AlphaFoldDB" id="A0A5B7HPU5"/>